<keyword evidence="1" id="KW-0433">Leucine-rich repeat</keyword>
<dbReference type="KEGG" id="tva:4769792"/>
<dbReference type="PROSITE" id="PS51450">
    <property type="entry name" value="LRR"/>
    <property type="match status" value="3"/>
</dbReference>
<dbReference type="Gene3D" id="3.80.10.10">
    <property type="entry name" value="Ribonuclease Inhibitor"/>
    <property type="match status" value="2"/>
</dbReference>
<evidence type="ECO:0000256" key="2">
    <source>
        <dbReference type="ARBA" id="ARBA00022737"/>
    </source>
</evidence>
<dbReference type="STRING" id="5722.A2E6B1"/>
<evidence type="ECO:0000313" key="5">
    <source>
        <dbReference type="Proteomes" id="UP000001542"/>
    </source>
</evidence>
<dbReference type="InterPro" id="IPR025875">
    <property type="entry name" value="Leu-rich_rpt_4"/>
</dbReference>
<keyword evidence="2" id="KW-0677">Repeat</keyword>
<dbReference type="VEuPathDB" id="TrichDB:TVAG_459060"/>
<dbReference type="VEuPathDB" id="TrichDB:TVAGG3_0394710"/>
<dbReference type="SMR" id="A2E6B1"/>
<keyword evidence="5" id="KW-1185">Reference proteome</keyword>
<dbReference type="eggNOG" id="KOG0531">
    <property type="taxonomic scope" value="Eukaryota"/>
</dbReference>
<evidence type="ECO:0000313" key="4">
    <source>
        <dbReference type="EMBL" id="EAY11834.1"/>
    </source>
</evidence>
<dbReference type="InterPro" id="IPR001611">
    <property type="entry name" value="Leu-rich_rpt"/>
</dbReference>
<proteinExistence type="predicted"/>
<dbReference type="OrthoDB" id="271226at2759"/>
<dbReference type="InterPro" id="IPR050836">
    <property type="entry name" value="SDS22/Internalin_LRR"/>
</dbReference>
<feature type="coiled-coil region" evidence="3">
    <location>
        <begin position="255"/>
        <end position="309"/>
    </location>
</feature>
<name>A2E6B1_TRIV3</name>
<dbReference type="InParanoid" id="A2E6B1"/>
<dbReference type="InterPro" id="IPR032675">
    <property type="entry name" value="LRR_dom_sf"/>
</dbReference>
<reference evidence="4" key="1">
    <citation type="submission" date="2006-10" db="EMBL/GenBank/DDBJ databases">
        <authorList>
            <person name="Amadeo P."/>
            <person name="Zhao Q."/>
            <person name="Wortman J."/>
            <person name="Fraser-Liggett C."/>
            <person name="Carlton J."/>
        </authorList>
    </citation>
    <scope>NUCLEOTIDE SEQUENCE</scope>
    <source>
        <strain evidence="4">G3</strain>
    </source>
</reference>
<dbReference type="RefSeq" id="XP_001324057.1">
    <property type="nucleotide sequence ID" value="XM_001324022.1"/>
</dbReference>
<dbReference type="PANTHER" id="PTHR46652">
    <property type="entry name" value="LEUCINE-RICH REPEAT AND IQ DOMAIN-CONTAINING PROTEIN 1-RELATED"/>
    <property type="match status" value="1"/>
</dbReference>
<gene>
    <name evidence="4" type="ORF">TVAG_459060</name>
</gene>
<sequence length="325" mass="36408">MRGNAADDVEMSNQGLNQFPQIDETDSVETIDVSSNSIRDLPYLDNFVTLRSLNISNNKISDLKPLSGLQSIIELNCSSNSIESLEPLSSLSTLKVLIASNNRIREITKPPSKSLIEIDLANNKFESFEFLQDKLGNKLQNLDISGNNINEIRSLRYIAVFTQLISINVGLVNQNPELKVAQFAKYLCPMLENIDGADCADIDTTEDFNADALIDILVNGTEGELRAMLAHTAGPLQWDEPQFVPFEADIPATPLKGIEERLRKIEQKIPEETASKPEKTKDTVSQAELREIREEISELREQVIKLSELLYVHDCAMKAMWESNK</sequence>
<evidence type="ECO:0000256" key="1">
    <source>
        <dbReference type="ARBA" id="ARBA00022614"/>
    </source>
</evidence>
<keyword evidence="3" id="KW-0175">Coiled coil</keyword>
<dbReference type="Proteomes" id="UP000001542">
    <property type="component" value="Unassembled WGS sequence"/>
</dbReference>
<protein>
    <submittedName>
        <fullName evidence="4">Leucine Rich Repeat family protein</fullName>
    </submittedName>
</protein>
<dbReference type="EMBL" id="DS113312">
    <property type="protein sequence ID" value="EAY11834.1"/>
    <property type="molecule type" value="Genomic_DNA"/>
</dbReference>
<dbReference type="AlphaFoldDB" id="A2E6B1"/>
<organism evidence="4 5">
    <name type="scientific">Trichomonas vaginalis (strain ATCC PRA-98 / G3)</name>
    <dbReference type="NCBI Taxonomy" id="412133"/>
    <lineage>
        <taxon>Eukaryota</taxon>
        <taxon>Metamonada</taxon>
        <taxon>Parabasalia</taxon>
        <taxon>Trichomonadida</taxon>
        <taxon>Trichomonadidae</taxon>
        <taxon>Trichomonas</taxon>
    </lineage>
</organism>
<evidence type="ECO:0000256" key="3">
    <source>
        <dbReference type="SAM" id="Coils"/>
    </source>
</evidence>
<dbReference type="PANTHER" id="PTHR46652:SF3">
    <property type="entry name" value="LEUCINE-RICH REPEAT-CONTAINING PROTEIN 9"/>
    <property type="match status" value="1"/>
</dbReference>
<dbReference type="SUPFAM" id="SSF52058">
    <property type="entry name" value="L domain-like"/>
    <property type="match status" value="1"/>
</dbReference>
<reference evidence="4" key="2">
    <citation type="journal article" date="2007" name="Science">
        <title>Draft genome sequence of the sexually transmitted pathogen Trichomonas vaginalis.</title>
        <authorList>
            <person name="Carlton J.M."/>
            <person name="Hirt R.P."/>
            <person name="Silva J.C."/>
            <person name="Delcher A.L."/>
            <person name="Schatz M."/>
            <person name="Zhao Q."/>
            <person name="Wortman J.R."/>
            <person name="Bidwell S.L."/>
            <person name="Alsmark U.C.M."/>
            <person name="Besteiro S."/>
            <person name="Sicheritz-Ponten T."/>
            <person name="Noel C.J."/>
            <person name="Dacks J.B."/>
            <person name="Foster P.G."/>
            <person name="Simillion C."/>
            <person name="Van de Peer Y."/>
            <person name="Miranda-Saavedra D."/>
            <person name="Barton G.J."/>
            <person name="Westrop G.D."/>
            <person name="Mueller S."/>
            <person name="Dessi D."/>
            <person name="Fiori P.L."/>
            <person name="Ren Q."/>
            <person name="Paulsen I."/>
            <person name="Zhang H."/>
            <person name="Bastida-Corcuera F.D."/>
            <person name="Simoes-Barbosa A."/>
            <person name="Brown M.T."/>
            <person name="Hayes R.D."/>
            <person name="Mukherjee M."/>
            <person name="Okumura C.Y."/>
            <person name="Schneider R."/>
            <person name="Smith A.J."/>
            <person name="Vanacova S."/>
            <person name="Villalvazo M."/>
            <person name="Haas B.J."/>
            <person name="Pertea M."/>
            <person name="Feldblyum T.V."/>
            <person name="Utterback T.R."/>
            <person name="Shu C.L."/>
            <person name="Osoegawa K."/>
            <person name="de Jong P.J."/>
            <person name="Hrdy I."/>
            <person name="Horvathova L."/>
            <person name="Zubacova Z."/>
            <person name="Dolezal P."/>
            <person name="Malik S.B."/>
            <person name="Logsdon J.M. Jr."/>
            <person name="Henze K."/>
            <person name="Gupta A."/>
            <person name="Wang C.C."/>
            <person name="Dunne R.L."/>
            <person name="Upcroft J.A."/>
            <person name="Upcroft P."/>
            <person name="White O."/>
            <person name="Salzberg S.L."/>
            <person name="Tang P."/>
            <person name="Chiu C.-H."/>
            <person name="Lee Y.-S."/>
            <person name="Embley T.M."/>
            <person name="Coombs G.H."/>
            <person name="Mottram J.C."/>
            <person name="Tachezy J."/>
            <person name="Fraser-Liggett C.M."/>
            <person name="Johnson P.J."/>
        </authorList>
    </citation>
    <scope>NUCLEOTIDE SEQUENCE [LARGE SCALE GENOMIC DNA]</scope>
    <source>
        <strain evidence="4">G3</strain>
    </source>
</reference>
<dbReference type="Pfam" id="PF12799">
    <property type="entry name" value="LRR_4"/>
    <property type="match status" value="1"/>
</dbReference>
<accession>A2E6B1</accession>